<dbReference type="Proteomes" id="UP001219518">
    <property type="component" value="Unassembled WGS sequence"/>
</dbReference>
<dbReference type="AlphaFoldDB" id="A0AAE1GYG1"/>
<evidence type="ECO:0000313" key="3">
    <source>
        <dbReference type="Proteomes" id="UP001219518"/>
    </source>
</evidence>
<sequence>MDCPEPCADVVHVKKIGNHQRPNLQPGMVVTVSWSKETEKMGRIIQLGAEKTPKKLRIDGNGKVCATGGLLGRRECDMRQTIRHRRGVVQSAADAQLLRTVNDELAVGDHEIVPFKPAELESFLRALPDNPTLEEVNHVVKRLPCLAPLSDLDVQLVKGFPVYINTYLLATLHRLYETKPGAYLSKLLTELVPPKVQGLPNLTAVGKGSTKVGLPEIVLKTLIGIVYVRGQPFTGRVQATQWLPQRHLCNAILSYERDCRSAVNDRHRFVLDPPGPLSRSRIVAARESTLTVVRLDGPISTTSVPGTPGGTTVPTTTMVHNPTPTVTETGTLELAAGDLRQTPTWSHSSDGEQNLQPAPQEQAGSKYNGLLGKNLALIL</sequence>
<feature type="region of interest" description="Disordered" evidence="1">
    <location>
        <begin position="341"/>
        <end position="366"/>
    </location>
</feature>
<reference evidence="2" key="2">
    <citation type="journal article" date="2023" name="BMC Genomics">
        <title>Pest status, molecular evolution, and epigenetic factors derived from the genome assembly of Frankliniella fusca, a thysanopteran phytovirus vector.</title>
        <authorList>
            <person name="Catto M.A."/>
            <person name="Labadie P.E."/>
            <person name="Jacobson A.L."/>
            <person name="Kennedy G.G."/>
            <person name="Srinivasan R."/>
            <person name="Hunt B.G."/>
        </authorList>
    </citation>
    <scope>NUCLEOTIDE SEQUENCE</scope>
    <source>
        <strain evidence="2">PL_HMW_Pooled</strain>
    </source>
</reference>
<comment type="caution">
    <text evidence="2">The sequence shown here is derived from an EMBL/GenBank/DDBJ whole genome shotgun (WGS) entry which is preliminary data.</text>
</comment>
<dbReference type="EMBL" id="JAHWGI010000148">
    <property type="protein sequence ID" value="KAK3910185.1"/>
    <property type="molecule type" value="Genomic_DNA"/>
</dbReference>
<name>A0AAE1GYG1_9NEOP</name>
<feature type="region of interest" description="Disordered" evidence="1">
    <location>
        <begin position="300"/>
        <end position="320"/>
    </location>
</feature>
<protein>
    <submittedName>
        <fullName evidence="2">Transposon TX1 uncharacterized 149 kDa protein</fullName>
    </submittedName>
</protein>
<reference evidence="2" key="1">
    <citation type="submission" date="2021-07" db="EMBL/GenBank/DDBJ databases">
        <authorList>
            <person name="Catto M.A."/>
            <person name="Jacobson A."/>
            <person name="Kennedy G."/>
            <person name="Labadie P."/>
            <person name="Hunt B.G."/>
            <person name="Srinivasan R."/>
        </authorList>
    </citation>
    <scope>NUCLEOTIDE SEQUENCE</scope>
    <source>
        <strain evidence="2">PL_HMW_Pooled</strain>
        <tissue evidence="2">Head</tissue>
    </source>
</reference>
<feature type="compositionally biased region" description="Polar residues" evidence="1">
    <location>
        <begin position="341"/>
        <end position="365"/>
    </location>
</feature>
<proteinExistence type="predicted"/>
<organism evidence="2 3">
    <name type="scientific">Frankliniella fusca</name>
    <dbReference type="NCBI Taxonomy" id="407009"/>
    <lineage>
        <taxon>Eukaryota</taxon>
        <taxon>Metazoa</taxon>
        <taxon>Ecdysozoa</taxon>
        <taxon>Arthropoda</taxon>
        <taxon>Hexapoda</taxon>
        <taxon>Insecta</taxon>
        <taxon>Pterygota</taxon>
        <taxon>Neoptera</taxon>
        <taxon>Paraneoptera</taxon>
        <taxon>Thysanoptera</taxon>
        <taxon>Terebrantia</taxon>
        <taxon>Thripoidea</taxon>
        <taxon>Thripidae</taxon>
        <taxon>Frankliniella</taxon>
    </lineage>
</organism>
<gene>
    <name evidence="2" type="ORF">KUF71_004059</name>
</gene>
<accession>A0AAE1GYG1</accession>
<evidence type="ECO:0000313" key="2">
    <source>
        <dbReference type="EMBL" id="KAK3910185.1"/>
    </source>
</evidence>
<evidence type="ECO:0000256" key="1">
    <source>
        <dbReference type="SAM" id="MobiDB-lite"/>
    </source>
</evidence>
<keyword evidence="3" id="KW-1185">Reference proteome</keyword>